<comment type="caution">
    <text evidence="2">The sequence shown here is derived from an EMBL/GenBank/DDBJ whole genome shotgun (WGS) entry which is preliminary data.</text>
</comment>
<evidence type="ECO:0000313" key="3">
    <source>
        <dbReference type="Proteomes" id="UP000663792"/>
    </source>
</evidence>
<reference evidence="2" key="1">
    <citation type="submission" date="2021-01" db="EMBL/GenBank/DDBJ databases">
        <title>YIM 132084 draft genome.</title>
        <authorList>
            <person name="An D."/>
        </authorList>
    </citation>
    <scope>NUCLEOTIDE SEQUENCE</scope>
    <source>
        <strain evidence="2">YIM 132084</strain>
    </source>
</reference>
<sequence length="119" mass="12987">MTSDDLMGRTNWSVQSWPDEWPTTKNGQALCAAVGVFPDQPAVVVYLNEASRECDLRHLPEAVDRFVQDYVDHGPDAGWDALPGGGHVTGVAPAPDAHPTRGQRMSPVELQAELLIARR</sequence>
<name>A0A938YE53_9ACTN</name>
<feature type="region of interest" description="Disordered" evidence="1">
    <location>
        <begin position="1"/>
        <end position="20"/>
    </location>
</feature>
<accession>A0A938YE53</accession>
<gene>
    <name evidence="2" type="ORF">JL106_02240</name>
</gene>
<dbReference type="RefSeq" id="WP_205259054.1">
    <property type="nucleotide sequence ID" value="NZ_JAERWK010000003.1"/>
</dbReference>
<dbReference type="Proteomes" id="UP000663792">
    <property type="component" value="Unassembled WGS sequence"/>
</dbReference>
<keyword evidence="3" id="KW-1185">Reference proteome</keyword>
<feature type="region of interest" description="Disordered" evidence="1">
    <location>
        <begin position="81"/>
        <end position="106"/>
    </location>
</feature>
<dbReference type="EMBL" id="JAERWK010000003">
    <property type="protein sequence ID" value="MBM9466098.1"/>
    <property type="molecule type" value="Genomic_DNA"/>
</dbReference>
<evidence type="ECO:0000313" key="2">
    <source>
        <dbReference type="EMBL" id="MBM9466098.1"/>
    </source>
</evidence>
<dbReference type="AlphaFoldDB" id="A0A938YE53"/>
<protein>
    <submittedName>
        <fullName evidence="2">Uncharacterized protein</fullName>
    </submittedName>
</protein>
<evidence type="ECO:0000256" key="1">
    <source>
        <dbReference type="SAM" id="MobiDB-lite"/>
    </source>
</evidence>
<proteinExistence type="predicted"/>
<organism evidence="2 3">
    <name type="scientific">Nakamurella leprariae</name>
    <dbReference type="NCBI Taxonomy" id="2803911"/>
    <lineage>
        <taxon>Bacteria</taxon>
        <taxon>Bacillati</taxon>
        <taxon>Actinomycetota</taxon>
        <taxon>Actinomycetes</taxon>
        <taxon>Nakamurellales</taxon>
        <taxon>Nakamurellaceae</taxon>
        <taxon>Nakamurella</taxon>
    </lineage>
</organism>